<dbReference type="EMBL" id="QTSX02000715">
    <property type="protein sequence ID" value="KAJ9086615.1"/>
    <property type="molecule type" value="Genomic_DNA"/>
</dbReference>
<proteinExistence type="predicted"/>
<evidence type="ECO:0000313" key="2">
    <source>
        <dbReference type="Proteomes" id="UP001165960"/>
    </source>
</evidence>
<protein>
    <submittedName>
        <fullName evidence="1">Uncharacterized protein</fullName>
    </submittedName>
</protein>
<keyword evidence="2" id="KW-1185">Reference proteome</keyword>
<name>A0ACC2UIF6_9FUNG</name>
<reference evidence="1" key="1">
    <citation type="submission" date="2022-04" db="EMBL/GenBank/DDBJ databases">
        <title>Genome of the entomopathogenic fungus Entomophthora muscae.</title>
        <authorList>
            <person name="Elya C."/>
            <person name="Lovett B.R."/>
            <person name="Lee E."/>
            <person name="Macias A.M."/>
            <person name="Hajek A.E."/>
            <person name="De Bivort B.L."/>
            <person name="Kasson M.T."/>
            <person name="De Fine Licht H.H."/>
            <person name="Stajich J.E."/>
        </authorList>
    </citation>
    <scope>NUCLEOTIDE SEQUENCE</scope>
    <source>
        <strain evidence="1">Berkeley</strain>
    </source>
</reference>
<evidence type="ECO:0000313" key="1">
    <source>
        <dbReference type="EMBL" id="KAJ9086615.1"/>
    </source>
</evidence>
<gene>
    <name evidence="1" type="ORF">DSO57_1002337</name>
</gene>
<sequence>MWLSTFELANQGLDKRKLGLACICLLEDTVLAAISQYLLQPYKYLDIKKTLLKVFDSKAKDYIDRDNFLEYWIKNLEDYPDEFQQMVAHLQQKDLINVNEARQSLCHCHE</sequence>
<dbReference type="Proteomes" id="UP001165960">
    <property type="component" value="Unassembled WGS sequence"/>
</dbReference>
<accession>A0ACC2UIF6</accession>
<organism evidence="1 2">
    <name type="scientific">Entomophthora muscae</name>
    <dbReference type="NCBI Taxonomy" id="34485"/>
    <lineage>
        <taxon>Eukaryota</taxon>
        <taxon>Fungi</taxon>
        <taxon>Fungi incertae sedis</taxon>
        <taxon>Zoopagomycota</taxon>
        <taxon>Entomophthoromycotina</taxon>
        <taxon>Entomophthoromycetes</taxon>
        <taxon>Entomophthorales</taxon>
        <taxon>Entomophthoraceae</taxon>
        <taxon>Entomophthora</taxon>
    </lineage>
</organism>
<comment type="caution">
    <text evidence="1">The sequence shown here is derived from an EMBL/GenBank/DDBJ whole genome shotgun (WGS) entry which is preliminary data.</text>
</comment>